<feature type="transmembrane region" description="Helical" evidence="1">
    <location>
        <begin position="404"/>
        <end position="429"/>
    </location>
</feature>
<gene>
    <name evidence="3" type="ORF">A3F84_03755</name>
</gene>
<evidence type="ECO:0000259" key="2">
    <source>
        <dbReference type="Pfam" id="PF20604"/>
    </source>
</evidence>
<accession>A0A1F6CSU3</accession>
<feature type="transmembrane region" description="Helical" evidence="1">
    <location>
        <begin position="322"/>
        <end position="341"/>
    </location>
</feature>
<feature type="transmembrane region" description="Helical" evidence="1">
    <location>
        <begin position="180"/>
        <end position="200"/>
    </location>
</feature>
<evidence type="ECO:0000313" key="4">
    <source>
        <dbReference type="Proteomes" id="UP000178606"/>
    </source>
</evidence>
<feature type="domain" description="DUF6798" evidence="2">
    <location>
        <begin position="459"/>
        <end position="517"/>
    </location>
</feature>
<feature type="transmembrane region" description="Helical" evidence="1">
    <location>
        <begin position="142"/>
        <end position="160"/>
    </location>
</feature>
<dbReference type="Pfam" id="PF20604">
    <property type="entry name" value="DUF6798"/>
    <property type="match status" value="1"/>
</dbReference>
<feature type="transmembrane region" description="Helical" evidence="1">
    <location>
        <begin position="89"/>
        <end position="110"/>
    </location>
</feature>
<comment type="caution">
    <text evidence="3">The sequence shown here is derived from an EMBL/GenBank/DDBJ whole genome shotgun (WGS) entry which is preliminary data.</text>
</comment>
<feature type="transmembrane region" description="Helical" evidence="1">
    <location>
        <begin position="212"/>
        <end position="231"/>
    </location>
</feature>
<protein>
    <recommendedName>
        <fullName evidence="2">DUF6798 domain-containing protein</fullName>
    </recommendedName>
</protein>
<evidence type="ECO:0000256" key="1">
    <source>
        <dbReference type="SAM" id="Phobius"/>
    </source>
</evidence>
<organism evidence="3 4">
    <name type="scientific">Handelsmanbacteria sp. (strain RIFCSPLOWO2_12_FULL_64_10)</name>
    <dbReference type="NCBI Taxonomy" id="1817868"/>
    <lineage>
        <taxon>Bacteria</taxon>
        <taxon>Candidatus Handelsmaniibacteriota</taxon>
    </lineage>
</organism>
<feature type="transmembrane region" description="Helical" evidence="1">
    <location>
        <begin position="291"/>
        <end position="316"/>
    </location>
</feature>
<feature type="transmembrane region" description="Helical" evidence="1">
    <location>
        <begin position="258"/>
        <end position="279"/>
    </location>
</feature>
<dbReference type="Proteomes" id="UP000178606">
    <property type="component" value="Unassembled WGS sequence"/>
</dbReference>
<dbReference type="InterPro" id="IPR046477">
    <property type="entry name" value="DUF6798"/>
</dbReference>
<name>A0A1F6CSU3_HANXR</name>
<keyword evidence="1" id="KW-0472">Membrane</keyword>
<feature type="transmembrane region" description="Helical" evidence="1">
    <location>
        <begin position="362"/>
        <end position="392"/>
    </location>
</feature>
<keyword evidence="1" id="KW-1133">Transmembrane helix</keyword>
<evidence type="ECO:0000313" key="3">
    <source>
        <dbReference type="EMBL" id="OGG52187.1"/>
    </source>
</evidence>
<sequence>MKRLQWVRSRFDAERLTVGVLCLLFALSLGAHYGVSDQNVYLLSGLRMADPSFLAKDWFASETVQHHAAFTYLVYLLRATGPLPWTSAALYLLLKALVALSAYVTLRALYDRPFLPFLLSLILLHLAIGTTKLLSHPFFVPWLLPAGAASALFLAGVAALSRTAPSRCALSGALFGLSGLLHGTFLFLTPLFLGGVWIALPRRFSTRERVAFLVPFLALTLPVAWTVLARFDLGESAVGRLDALLRLRAPHHYLPRTWGMAGFALFAQHATLGIIGLLVRWPKTPRSPIVLAAAASLSGLFIFVFFCTVILFVPQVALLEPFHFVALLSYLALLFFAGALAQEVDPDQDPSPPERRLRQRVLLGLGLFVAFQTNRVVGVALTVLIGLCLIGARGGRLGLNARRPLFGGTLLFLSGLVAFCLPLSTAFFVPYRAEGGPCRWAYSLTPPKALAVLMPSKAESDLYRWVRAATPEDALFVVPLDLERFRLNAGRGIVVDWKGFPYRLRDAEAWYRRVAAVSGAANPASKQEALRGYLDLNPERARALARAFGARYVVVRTGQHLGDLRELPKVYFNDEYSVYRIVM</sequence>
<keyword evidence="1" id="KW-0812">Transmembrane</keyword>
<reference evidence="3 4" key="1">
    <citation type="journal article" date="2016" name="Nat. Commun.">
        <title>Thousands of microbial genomes shed light on interconnected biogeochemical processes in an aquifer system.</title>
        <authorList>
            <person name="Anantharaman K."/>
            <person name="Brown C.T."/>
            <person name="Hug L.A."/>
            <person name="Sharon I."/>
            <person name="Castelle C.J."/>
            <person name="Probst A.J."/>
            <person name="Thomas B.C."/>
            <person name="Singh A."/>
            <person name="Wilkins M.J."/>
            <person name="Karaoz U."/>
            <person name="Brodie E.L."/>
            <person name="Williams K.H."/>
            <person name="Hubbard S.S."/>
            <person name="Banfield J.F."/>
        </authorList>
    </citation>
    <scope>NUCLEOTIDE SEQUENCE [LARGE SCALE GENOMIC DNA]</scope>
    <source>
        <strain evidence="4">RIFCSPLOWO2_12_FULL_64_10</strain>
    </source>
</reference>
<dbReference type="AlphaFoldDB" id="A0A1F6CSU3"/>
<dbReference type="EMBL" id="MFKF01000153">
    <property type="protein sequence ID" value="OGG52187.1"/>
    <property type="molecule type" value="Genomic_DNA"/>
</dbReference>
<proteinExistence type="predicted"/>